<dbReference type="SUPFAM" id="SSF53756">
    <property type="entry name" value="UDP-Glycosyltransferase/glycogen phosphorylase"/>
    <property type="match status" value="1"/>
</dbReference>
<dbReference type="PANTHER" id="PTHR12526:SF634">
    <property type="entry name" value="BLL3361 PROTEIN"/>
    <property type="match status" value="1"/>
</dbReference>
<dbReference type="InterPro" id="IPR028098">
    <property type="entry name" value="Glyco_trans_4-like_N"/>
</dbReference>
<feature type="domain" description="Glycosyltransferase subfamily 4-like N-terminal" evidence="2">
    <location>
        <begin position="29"/>
        <end position="163"/>
    </location>
</feature>
<evidence type="ECO:0000313" key="4">
    <source>
        <dbReference type="Proteomes" id="UP000199297"/>
    </source>
</evidence>
<feature type="domain" description="Glycosyl transferase family 1" evidence="1">
    <location>
        <begin position="177"/>
        <end position="344"/>
    </location>
</feature>
<dbReference type="RefSeq" id="WP_085283965.1">
    <property type="nucleotide sequence ID" value="NZ_FOBI01000018.1"/>
</dbReference>
<dbReference type="AlphaFoldDB" id="A0A1H7SHR9"/>
<reference evidence="4" key="1">
    <citation type="submission" date="2016-10" db="EMBL/GenBank/DDBJ databases">
        <authorList>
            <person name="Varghese N."/>
            <person name="Submissions S."/>
        </authorList>
    </citation>
    <scope>NUCLEOTIDE SEQUENCE [LARGE SCALE GENOMIC DNA]</scope>
    <source>
        <strain evidence="4">CGMCC 1.9127</strain>
    </source>
</reference>
<dbReference type="OrthoDB" id="9795746at2"/>
<name>A0A1H7SHR9_9GAMM</name>
<keyword evidence="3" id="KW-0808">Transferase</keyword>
<dbReference type="EMBL" id="FOBI01000018">
    <property type="protein sequence ID" value="SEL71017.1"/>
    <property type="molecule type" value="Genomic_DNA"/>
</dbReference>
<organism evidence="3 4">
    <name type="scientific">Colwellia chukchiensis</name>
    <dbReference type="NCBI Taxonomy" id="641665"/>
    <lineage>
        <taxon>Bacteria</taxon>
        <taxon>Pseudomonadati</taxon>
        <taxon>Pseudomonadota</taxon>
        <taxon>Gammaproteobacteria</taxon>
        <taxon>Alteromonadales</taxon>
        <taxon>Colwelliaceae</taxon>
        <taxon>Colwellia</taxon>
    </lineage>
</organism>
<dbReference type="Proteomes" id="UP000199297">
    <property type="component" value="Unassembled WGS sequence"/>
</dbReference>
<evidence type="ECO:0000259" key="1">
    <source>
        <dbReference type="Pfam" id="PF00534"/>
    </source>
</evidence>
<dbReference type="InterPro" id="IPR001296">
    <property type="entry name" value="Glyco_trans_1"/>
</dbReference>
<proteinExistence type="predicted"/>
<keyword evidence="4" id="KW-1185">Reference proteome</keyword>
<gene>
    <name evidence="3" type="ORF">SAMN05216262_11862</name>
</gene>
<dbReference type="GO" id="GO:0016757">
    <property type="term" value="F:glycosyltransferase activity"/>
    <property type="evidence" value="ECO:0007669"/>
    <property type="project" value="InterPro"/>
</dbReference>
<dbReference type="GO" id="GO:1901135">
    <property type="term" value="P:carbohydrate derivative metabolic process"/>
    <property type="evidence" value="ECO:0007669"/>
    <property type="project" value="UniProtKB-ARBA"/>
</dbReference>
<dbReference type="PANTHER" id="PTHR12526">
    <property type="entry name" value="GLYCOSYLTRANSFERASE"/>
    <property type="match status" value="1"/>
</dbReference>
<evidence type="ECO:0000259" key="2">
    <source>
        <dbReference type="Pfam" id="PF13439"/>
    </source>
</evidence>
<sequence>MTFVKSLNVLEVVQSLQKGGRTMRFTATVAGLRQNNHCVTAACLSCPEPWVKIPNLEVIDGESTSRWQLISQLRRVIIRDDIQVIHAHCELSQLYAGIAGFTCGVPTIGTFHRSDLKKYQPSKVNTLIKWLLSHYIAVSHDRLSLLTHNLALPSKKCHVVHGGAIVKKPPTKATAAKARDNLNIPNQQLVLLSVGHLGTIKGHQDTIAALVPLTKEYKNLHLYIAGDGSSMEKKTLNTLVKKLTLEQHVTFLGQINNVEQWFEACDIFVQPPIEEAFGLVFAEAGAKAKPVVATNVGGIKEIIIDGETGLLVAPAAPEELSLALRKLASSADERKRLGENGYQRISTQFSINSMINKYLTIFNTVIN</sequence>
<dbReference type="STRING" id="641665.GCA_002104455_02326"/>
<accession>A0A1H7SHR9</accession>
<evidence type="ECO:0000313" key="3">
    <source>
        <dbReference type="EMBL" id="SEL71017.1"/>
    </source>
</evidence>
<dbReference type="Gene3D" id="3.40.50.2000">
    <property type="entry name" value="Glycogen Phosphorylase B"/>
    <property type="match status" value="2"/>
</dbReference>
<protein>
    <submittedName>
        <fullName evidence="3">Glycosyltransferase involved in cell wall bisynthesis</fullName>
    </submittedName>
</protein>
<dbReference type="Pfam" id="PF13439">
    <property type="entry name" value="Glyco_transf_4"/>
    <property type="match status" value="1"/>
</dbReference>
<dbReference type="Pfam" id="PF00534">
    <property type="entry name" value="Glycos_transf_1"/>
    <property type="match status" value="1"/>
</dbReference>
<dbReference type="CDD" id="cd03801">
    <property type="entry name" value="GT4_PimA-like"/>
    <property type="match status" value="1"/>
</dbReference>